<feature type="compositionally biased region" description="Low complexity" evidence="1">
    <location>
        <begin position="10"/>
        <end position="21"/>
    </location>
</feature>
<evidence type="ECO:0000313" key="3">
    <source>
        <dbReference type="Proteomes" id="UP000799423"/>
    </source>
</evidence>
<evidence type="ECO:0000313" key="2">
    <source>
        <dbReference type="EMBL" id="KAF2850270.1"/>
    </source>
</evidence>
<feature type="compositionally biased region" description="Low complexity" evidence="1">
    <location>
        <begin position="41"/>
        <end position="60"/>
    </location>
</feature>
<organism evidence="2 3">
    <name type="scientific">Plenodomus tracheiphilus IPT5</name>
    <dbReference type="NCBI Taxonomy" id="1408161"/>
    <lineage>
        <taxon>Eukaryota</taxon>
        <taxon>Fungi</taxon>
        <taxon>Dikarya</taxon>
        <taxon>Ascomycota</taxon>
        <taxon>Pezizomycotina</taxon>
        <taxon>Dothideomycetes</taxon>
        <taxon>Pleosporomycetidae</taxon>
        <taxon>Pleosporales</taxon>
        <taxon>Pleosporineae</taxon>
        <taxon>Leptosphaeriaceae</taxon>
        <taxon>Plenodomus</taxon>
    </lineage>
</organism>
<evidence type="ECO:0000256" key="1">
    <source>
        <dbReference type="SAM" id="MobiDB-lite"/>
    </source>
</evidence>
<feature type="region of interest" description="Disordered" evidence="1">
    <location>
        <begin position="1"/>
        <end position="81"/>
    </location>
</feature>
<reference evidence="2" key="1">
    <citation type="submission" date="2020-01" db="EMBL/GenBank/DDBJ databases">
        <authorList>
            <consortium name="DOE Joint Genome Institute"/>
            <person name="Haridas S."/>
            <person name="Albert R."/>
            <person name="Binder M."/>
            <person name="Bloem J."/>
            <person name="Labutti K."/>
            <person name="Salamov A."/>
            <person name="Andreopoulos B."/>
            <person name="Baker S.E."/>
            <person name="Barry K."/>
            <person name="Bills G."/>
            <person name="Bluhm B.H."/>
            <person name="Cannon C."/>
            <person name="Castanera R."/>
            <person name="Culley D.E."/>
            <person name="Daum C."/>
            <person name="Ezra D."/>
            <person name="Gonzalez J.B."/>
            <person name="Henrissat B."/>
            <person name="Kuo A."/>
            <person name="Liang C."/>
            <person name="Lipzen A."/>
            <person name="Lutzoni F."/>
            <person name="Magnuson J."/>
            <person name="Mondo S."/>
            <person name="Nolan M."/>
            <person name="Ohm R."/>
            <person name="Pangilinan J."/>
            <person name="Park H.-J."/>
            <person name="Ramirez L."/>
            <person name="Alfaro M."/>
            <person name="Sun H."/>
            <person name="Tritt A."/>
            <person name="Yoshinaga Y."/>
            <person name="Zwiers L.-H."/>
            <person name="Turgeon B.G."/>
            <person name="Goodwin S.B."/>
            <person name="Spatafora J.W."/>
            <person name="Crous P.W."/>
            <person name="Grigoriev I.V."/>
        </authorList>
    </citation>
    <scope>NUCLEOTIDE SEQUENCE</scope>
    <source>
        <strain evidence="2">IPT5</strain>
    </source>
</reference>
<sequence>MPRKGGSIQGSGAPMAMAGASIKGLGQTVQRPSRGGDSTPAGAGLLALRRAAGWQQTPTAQAPPQPGPCPTQRSRADDARPQARPSCSLCSLLFSMGVCAVPATSHASDTSLMARDEPLPRQTPSRCMPSCCPGKAPTLPPPSSTTTTTTTTTTTATARATCRPLLTGIENTAHCPFRMIRADACCCCSHGRLL</sequence>
<proteinExistence type="predicted"/>
<gene>
    <name evidence="2" type="ORF">T440DRAFT_532011</name>
</gene>
<dbReference type="Proteomes" id="UP000799423">
    <property type="component" value="Unassembled WGS sequence"/>
</dbReference>
<name>A0A6A7B4C4_9PLEO</name>
<dbReference type="EMBL" id="MU006307">
    <property type="protein sequence ID" value="KAF2850270.1"/>
    <property type="molecule type" value="Genomic_DNA"/>
</dbReference>
<accession>A0A6A7B4C4</accession>
<dbReference type="AlphaFoldDB" id="A0A6A7B4C4"/>
<protein>
    <submittedName>
        <fullName evidence="2">Uncharacterized protein</fullName>
    </submittedName>
</protein>
<keyword evidence="3" id="KW-1185">Reference proteome</keyword>